<name>A0ABR1QP63_9PEZI</name>
<evidence type="ECO:0000313" key="1">
    <source>
        <dbReference type="EMBL" id="KAK7961726.1"/>
    </source>
</evidence>
<evidence type="ECO:0000313" key="2">
    <source>
        <dbReference type="Proteomes" id="UP001391051"/>
    </source>
</evidence>
<accession>A0ABR1QP63</accession>
<gene>
    <name evidence="1" type="ORF">PG986_002551</name>
</gene>
<dbReference type="GeneID" id="92071835"/>
<organism evidence="1 2">
    <name type="scientific">Apiospora aurea</name>
    <dbReference type="NCBI Taxonomy" id="335848"/>
    <lineage>
        <taxon>Eukaryota</taxon>
        <taxon>Fungi</taxon>
        <taxon>Dikarya</taxon>
        <taxon>Ascomycota</taxon>
        <taxon>Pezizomycotina</taxon>
        <taxon>Sordariomycetes</taxon>
        <taxon>Xylariomycetidae</taxon>
        <taxon>Amphisphaeriales</taxon>
        <taxon>Apiosporaceae</taxon>
        <taxon>Apiospora</taxon>
    </lineage>
</organism>
<dbReference type="Proteomes" id="UP001391051">
    <property type="component" value="Unassembled WGS sequence"/>
</dbReference>
<reference evidence="1 2" key="1">
    <citation type="submission" date="2023-01" db="EMBL/GenBank/DDBJ databases">
        <title>Analysis of 21 Apiospora genomes using comparative genomics revels a genus with tremendous synthesis potential of carbohydrate active enzymes and secondary metabolites.</title>
        <authorList>
            <person name="Sorensen T."/>
        </authorList>
    </citation>
    <scope>NUCLEOTIDE SEQUENCE [LARGE SCALE GENOMIC DNA]</scope>
    <source>
        <strain evidence="1 2">CBS 24483</strain>
    </source>
</reference>
<protein>
    <submittedName>
        <fullName evidence="1">Uncharacterized protein</fullName>
    </submittedName>
</protein>
<proteinExistence type="predicted"/>
<dbReference type="EMBL" id="JAQQWE010000002">
    <property type="protein sequence ID" value="KAK7961726.1"/>
    <property type="molecule type" value="Genomic_DNA"/>
</dbReference>
<comment type="caution">
    <text evidence="1">The sequence shown here is derived from an EMBL/GenBank/DDBJ whole genome shotgun (WGS) entry which is preliminary data.</text>
</comment>
<dbReference type="RefSeq" id="XP_066703837.1">
    <property type="nucleotide sequence ID" value="XM_066838773.1"/>
</dbReference>
<sequence length="332" mass="36917">MAQEPYNHVVADAFEGTDTIQTSEVTTSYWPPSHANLGRLYNLPPELRIDIYEWVLAADNATPRIRTLVYDPEQRGFYVQTAQLAIVRPASWGLLAMNPEALHEAVRAHWVRLPARVVTSPGGTIAHPDLGLLDQPLVSRAAGDAWWNPATTVFHMDQPSLTSLTNAVALGLTTASRFEWLTDLLLDRRAFEHLFWQPLTPGSSRRLPDPPLPALPGLRRLIVGFLRRWQDVVVIEGPYRDVIEELHVIIHYAAAANDNDDDDANNEPSVPAVQVGPGLAPFSPVFGLIVCETVLHTIPSVRALNRAGVQVVWAAIRQGVTRRQEIRMEEDP</sequence>
<keyword evidence="2" id="KW-1185">Reference proteome</keyword>